<feature type="compositionally biased region" description="Acidic residues" evidence="1">
    <location>
        <begin position="18"/>
        <end position="27"/>
    </location>
</feature>
<feature type="region of interest" description="Disordered" evidence="1">
    <location>
        <begin position="1"/>
        <end position="47"/>
    </location>
</feature>
<dbReference type="Proteomes" id="UP000297900">
    <property type="component" value="Unassembled WGS sequence"/>
</dbReference>
<dbReference type="AlphaFoldDB" id="A0A4Y8M941"/>
<feature type="compositionally biased region" description="Basic and acidic residues" evidence="1">
    <location>
        <begin position="28"/>
        <end position="47"/>
    </location>
</feature>
<proteinExistence type="predicted"/>
<comment type="caution">
    <text evidence="2">The sequence shown here is derived from an EMBL/GenBank/DDBJ whole genome shotgun (WGS) entry which is preliminary data.</text>
</comment>
<gene>
    <name evidence="2" type="ORF">E2980_00825</name>
</gene>
<evidence type="ECO:0000256" key="1">
    <source>
        <dbReference type="SAM" id="MobiDB-lite"/>
    </source>
</evidence>
<accession>A0A4Y8M941</accession>
<protein>
    <submittedName>
        <fullName evidence="2">YfhD family protein</fullName>
    </submittedName>
</protein>
<evidence type="ECO:0000313" key="2">
    <source>
        <dbReference type="EMBL" id="TFE31655.1"/>
    </source>
</evidence>
<dbReference type="Pfam" id="PF14151">
    <property type="entry name" value="YfhD"/>
    <property type="match status" value="1"/>
</dbReference>
<sequence length="47" mass="5079">MANENKQLPIGSAKDVEFADELADSEDKEAQERAAAADRRATSNEGE</sequence>
<dbReference type="InterPro" id="IPR025435">
    <property type="entry name" value="YfhD-like"/>
</dbReference>
<name>A0A4Y8M941_9BACL</name>
<organism evidence="2 3">
    <name type="scientific">Cohnella luojiensis</name>
    <dbReference type="NCBI Taxonomy" id="652876"/>
    <lineage>
        <taxon>Bacteria</taxon>
        <taxon>Bacillati</taxon>
        <taxon>Bacillota</taxon>
        <taxon>Bacilli</taxon>
        <taxon>Bacillales</taxon>
        <taxon>Paenibacillaceae</taxon>
        <taxon>Cohnella</taxon>
    </lineage>
</organism>
<keyword evidence="3" id="KW-1185">Reference proteome</keyword>
<dbReference type="EMBL" id="SOMN01000001">
    <property type="protein sequence ID" value="TFE31655.1"/>
    <property type="molecule type" value="Genomic_DNA"/>
</dbReference>
<evidence type="ECO:0000313" key="3">
    <source>
        <dbReference type="Proteomes" id="UP000297900"/>
    </source>
</evidence>
<reference evidence="2 3" key="1">
    <citation type="submission" date="2019-03" db="EMBL/GenBank/DDBJ databases">
        <title>Cohnella endophytica sp. nov., a novel endophytic bacterium isolated from bark of Sonneratia apetala.</title>
        <authorList>
            <person name="Tuo L."/>
        </authorList>
    </citation>
    <scope>NUCLEOTIDE SEQUENCE [LARGE SCALE GENOMIC DNA]</scope>
    <source>
        <strain evidence="2 3">CCTCC AB 208254</strain>
    </source>
</reference>